<feature type="transmembrane region" description="Helical" evidence="8">
    <location>
        <begin position="164"/>
        <end position="185"/>
    </location>
</feature>
<dbReference type="PANTHER" id="PTHR31769">
    <property type="entry name" value="OS07G0462200 PROTEIN-RELATED"/>
    <property type="match status" value="1"/>
</dbReference>
<evidence type="ECO:0000256" key="7">
    <source>
        <dbReference type="SAM" id="MobiDB-lite"/>
    </source>
</evidence>
<protein>
    <submittedName>
        <fullName evidence="9">Uncharacterized protein</fullName>
    </submittedName>
</protein>
<accession>A0ABU6S1T0</accession>
<evidence type="ECO:0000256" key="1">
    <source>
        <dbReference type="ARBA" id="ARBA00004127"/>
    </source>
</evidence>
<dbReference type="EMBL" id="JASCZI010060416">
    <property type="protein sequence ID" value="MED6130342.1"/>
    <property type="molecule type" value="Genomic_DNA"/>
</dbReference>
<evidence type="ECO:0000256" key="3">
    <source>
        <dbReference type="ARBA" id="ARBA00022729"/>
    </source>
</evidence>
<feature type="transmembrane region" description="Helical" evidence="8">
    <location>
        <begin position="22"/>
        <end position="43"/>
    </location>
</feature>
<dbReference type="InterPro" id="IPR009606">
    <property type="entry name" value="DEAL/Modifying_wall_lignin1/2"/>
</dbReference>
<dbReference type="Proteomes" id="UP001341840">
    <property type="component" value="Unassembled WGS sequence"/>
</dbReference>
<proteinExistence type="inferred from homology"/>
<gene>
    <name evidence="9" type="ORF">PIB30_000237</name>
</gene>
<evidence type="ECO:0000313" key="9">
    <source>
        <dbReference type="EMBL" id="MED6130342.1"/>
    </source>
</evidence>
<keyword evidence="10" id="KW-1185">Reference proteome</keyword>
<organism evidence="9 10">
    <name type="scientific">Stylosanthes scabra</name>
    <dbReference type="NCBI Taxonomy" id="79078"/>
    <lineage>
        <taxon>Eukaryota</taxon>
        <taxon>Viridiplantae</taxon>
        <taxon>Streptophyta</taxon>
        <taxon>Embryophyta</taxon>
        <taxon>Tracheophyta</taxon>
        <taxon>Spermatophyta</taxon>
        <taxon>Magnoliopsida</taxon>
        <taxon>eudicotyledons</taxon>
        <taxon>Gunneridae</taxon>
        <taxon>Pentapetalae</taxon>
        <taxon>rosids</taxon>
        <taxon>fabids</taxon>
        <taxon>Fabales</taxon>
        <taxon>Fabaceae</taxon>
        <taxon>Papilionoideae</taxon>
        <taxon>50 kb inversion clade</taxon>
        <taxon>dalbergioids sensu lato</taxon>
        <taxon>Dalbergieae</taxon>
        <taxon>Pterocarpus clade</taxon>
        <taxon>Stylosanthes</taxon>
    </lineage>
</organism>
<evidence type="ECO:0000256" key="2">
    <source>
        <dbReference type="ARBA" id="ARBA00022692"/>
    </source>
</evidence>
<comment type="caution">
    <text evidence="9">The sequence shown here is derived from an EMBL/GenBank/DDBJ whole genome shotgun (WGS) entry which is preliminary data.</text>
</comment>
<name>A0ABU6S1T0_9FABA</name>
<evidence type="ECO:0000256" key="6">
    <source>
        <dbReference type="ARBA" id="ARBA00029467"/>
    </source>
</evidence>
<evidence type="ECO:0000313" key="10">
    <source>
        <dbReference type="Proteomes" id="UP001341840"/>
    </source>
</evidence>
<feature type="transmembrane region" description="Helical" evidence="8">
    <location>
        <begin position="115"/>
        <end position="143"/>
    </location>
</feature>
<keyword evidence="5 8" id="KW-0472">Membrane</keyword>
<evidence type="ECO:0000256" key="8">
    <source>
        <dbReference type="SAM" id="Phobius"/>
    </source>
</evidence>
<keyword evidence="2 8" id="KW-0812">Transmembrane</keyword>
<dbReference type="InterPro" id="IPR052222">
    <property type="entry name" value="DESIGUAL"/>
</dbReference>
<comment type="subcellular location">
    <subcellularLocation>
        <location evidence="1">Endomembrane system</location>
        <topology evidence="1">Multi-pass membrane protein</topology>
    </subcellularLocation>
</comment>
<keyword evidence="4 8" id="KW-1133">Transmembrane helix</keyword>
<comment type="similarity">
    <text evidence="6">Belongs to the DESIGUAL family.</text>
</comment>
<feature type="transmembrane region" description="Helical" evidence="8">
    <location>
        <begin position="70"/>
        <end position="95"/>
    </location>
</feature>
<dbReference type="Pfam" id="PF06749">
    <property type="entry name" value="DUF1218"/>
    <property type="match status" value="1"/>
</dbReference>
<feature type="compositionally biased region" description="Polar residues" evidence="7">
    <location>
        <begin position="235"/>
        <end position="246"/>
    </location>
</feature>
<reference evidence="9 10" key="1">
    <citation type="journal article" date="2023" name="Plants (Basel)">
        <title>Bridging the Gap: Combining Genomics and Transcriptomics Approaches to Understand Stylosanthes scabra, an Orphan Legume from the Brazilian Caatinga.</title>
        <authorList>
            <person name="Ferreira-Neto J.R.C."/>
            <person name="da Silva M.D."/>
            <person name="Binneck E."/>
            <person name="de Melo N.F."/>
            <person name="da Silva R.H."/>
            <person name="de Melo A.L.T.M."/>
            <person name="Pandolfi V."/>
            <person name="Bustamante F.O."/>
            <person name="Brasileiro-Vidal A.C."/>
            <person name="Benko-Iseppon A.M."/>
        </authorList>
    </citation>
    <scope>NUCLEOTIDE SEQUENCE [LARGE SCALE GENOMIC DNA]</scope>
    <source>
        <tissue evidence="9">Leaves</tissue>
    </source>
</reference>
<evidence type="ECO:0000256" key="4">
    <source>
        <dbReference type="ARBA" id="ARBA00022989"/>
    </source>
</evidence>
<evidence type="ECO:0000256" key="5">
    <source>
        <dbReference type="ARBA" id="ARBA00023136"/>
    </source>
</evidence>
<feature type="region of interest" description="Disordered" evidence="7">
    <location>
        <begin position="219"/>
        <end position="246"/>
    </location>
</feature>
<sequence length="246" mass="26782">MAVTHADLEPNRGKTGLSSKTGVFLIVLTILLGLSSFTLCLIAEATRSQVTWMNRTKTECVYRSSGKTPLVCAACAFLVLAMAMVMEHTYLLIAVSKSSTTLLHLDPESPSANSLATHAGFFFITTWICFAIGEILLLAGVSVESGHLKNWSKPRHTCHVIRRGLFSCAAVFALTTVSLASALYLTALRAQRLSRQLEQQHSRTQVLDTSAAILELHGNASPSSPQPHFRENPSTKDTILFTSHKL</sequence>
<keyword evidence="3" id="KW-0732">Signal</keyword>